<keyword evidence="1 4" id="KW-0808">Transferase</keyword>
<dbReference type="InterPro" id="IPR029044">
    <property type="entry name" value="Nucleotide-diphossugar_trans"/>
</dbReference>
<name>F0SHX1_RUBBR</name>
<dbReference type="Pfam" id="PF00535">
    <property type="entry name" value="Glycos_transf_2"/>
    <property type="match status" value="1"/>
</dbReference>
<dbReference type="KEGG" id="pbs:Plabr_3057"/>
<organism evidence="4 5">
    <name type="scientific">Rubinisphaera brasiliensis (strain ATCC 49424 / DSM 5305 / JCM 21570 / IAM 15109 / NBRC 103401 / IFAM 1448)</name>
    <name type="common">Planctomyces brasiliensis</name>
    <dbReference type="NCBI Taxonomy" id="756272"/>
    <lineage>
        <taxon>Bacteria</taxon>
        <taxon>Pseudomonadati</taxon>
        <taxon>Planctomycetota</taxon>
        <taxon>Planctomycetia</taxon>
        <taxon>Planctomycetales</taxon>
        <taxon>Planctomycetaceae</taxon>
        <taxon>Rubinisphaera</taxon>
    </lineage>
</organism>
<proteinExistence type="predicted"/>
<sequence length="343" mass="38820">MWVRPEISQTGIVRSGTRVYKACAFPPELFCRSESRDSTSFRKPSPPMSHREIAVIVSSFERPRHLQRCLWSLMLQQGMEGRMEVIVADDGSSDETLDVIKTFSSNTPFPLSFTTHEHNGFQLARTRNEGVLASSAPYLLFVDCDCILPPDHLQHHLEAARPNTVIAGDCIRLDENTTAAIDESFIQNRKYENLASRAERRRIFFKALKDQIYGRLPLSNRPRLTGNNIGIARSDFDRVNGFDENYVGWGLEDSDLQRRLALAGVSFRSILNRTVTYHLWHEPAASFSRNNQKTRNLEYFQRKLTSPVCERGLSHRMICESESSSFEPVSAALTESTAVSSGG</sequence>
<feature type="domain" description="Glycosyltransferase 2-like" evidence="2">
    <location>
        <begin position="55"/>
        <end position="179"/>
    </location>
</feature>
<evidence type="ECO:0000313" key="4">
    <source>
        <dbReference type="EMBL" id="ADY60654.1"/>
    </source>
</evidence>
<dbReference type="InterPro" id="IPR050834">
    <property type="entry name" value="Glycosyltransf_2"/>
</dbReference>
<dbReference type="SUPFAM" id="SSF53448">
    <property type="entry name" value="Nucleotide-diphospho-sugar transferases"/>
    <property type="match status" value="1"/>
</dbReference>
<gene>
    <name evidence="4" type="ordered locus">Plabr_3057</name>
</gene>
<dbReference type="eggNOG" id="COG1216">
    <property type="taxonomic scope" value="Bacteria"/>
</dbReference>
<evidence type="ECO:0000259" key="2">
    <source>
        <dbReference type="Pfam" id="PF00535"/>
    </source>
</evidence>
<reference evidence="5" key="1">
    <citation type="submission" date="2011-02" db="EMBL/GenBank/DDBJ databases">
        <title>The complete genome of Planctomyces brasiliensis DSM 5305.</title>
        <authorList>
            <person name="Lucas S."/>
            <person name="Copeland A."/>
            <person name="Lapidus A."/>
            <person name="Bruce D."/>
            <person name="Goodwin L."/>
            <person name="Pitluck S."/>
            <person name="Kyrpides N."/>
            <person name="Mavromatis K."/>
            <person name="Pagani I."/>
            <person name="Ivanova N."/>
            <person name="Ovchinnikova G."/>
            <person name="Lu M."/>
            <person name="Detter J.C."/>
            <person name="Han C."/>
            <person name="Land M."/>
            <person name="Hauser L."/>
            <person name="Markowitz V."/>
            <person name="Cheng J.-F."/>
            <person name="Hugenholtz P."/>
            <person name="Woyke T."/>
            <person name="Wu D."/>
            <person name="Tindall B."/>
            <person name="Pomrenke H.G."/>
            <person name="Brambilla E."/>
            <person name="Klenk H.-P."/>
            <person name="Eisen J.A."/>
        </authorList>
    </citation>
    <scope>NUCLEOTIDE SEQUENCE [LARGE SCALE GENOMIC DNA]</scope>
    <source>
        <strain evidence="5">ATCC 49424 / DSM 5305 / JCM 21570 / IAM 15109 / NBRC 103401 / IFAM 1448</strain>
    </source>
</reference>
<accession>F0SHX1</accession>
<evidence type="ECO:0000313" key="5">
    <source>
        <dbReference type="Proteomes" id="UP000006860"/>
    </source>
</evidence>
<dbReference type="Pfam" id="PF02709">
    <property type="entry name" value="Glyco_transf_7C"/>
    <property type="match status" value="1"/>
</dbReference>
<evidence type="ECO:0000259" key="3">
    <source>
        <dbReference type="Pfam" id="PF02709"/>
    </source>
</evidence>
<dbReference type="HOGENOM" id="CLU_025996_24_2_0"/>
<dbReference type="Proteomes" id="UP000006860">
    <property type="component" value="Chromosome"/>
</dbReference>
<dbReference type="PANTHER" id="PTHR43685">
    <property type="entry name" value="GLYCOSYLTRANSFERASE"/>
    <property type="match status" value="1"/>
</dbReference>
<keyword evidence="5" id="KW-1185">Reference proteome</keyword>
<evidence type="ECO:0000256" key="1">
    <source>
        <dbReference type="ARBA" id="ARBA00022679"/>
    </source>
</evidence>
<protein>
    <submittedName>
        <fullName evidence="4">Glycosyl transferase family 2</fullName>
    </submittedName>
</protein>
<dbReference type="EMBL" id="CP002546">
    <property type="protein sequence ID" value="ADY60654.1"/>
    <property type="molecule type" value="Genomic_DNA"/>
</dbReference>
<dbReference type="Gene3D" id="3.90.550.10">
    <property type="entry name" value="Spore Coat Polysaccharide Biosynthesis Protein SpsA, Chain A"/>
    <property type="match status" value="1"/>
</dbReference>
<dbReference type="GO" id="GO:0016740">
    <property type="term" value="F:transferase activity"/>
    <property type="evidence" value="ECO:0007669"/>
    <property type="project" value="UniProtKB-KW"/>
</dbReference>
<dbReference type="InterPro" id="IPR027791">
    <property type="entry name" value="Galactosyl_T_C"/>
</dbReference>
<dbReference type="AlphaFoldDB" id="F0SHX1"/>
<feature type="domain" description="Galactosyltransferase C-terminal" evidence="3">
    <location>
        <begin position="223"/>
        <end position="272"/>
    </location>
</feature>
<dbReference type="STRING" id="756272.Plabr_3057"/>
<dbReference type="PANTHER" id="PTHR43685:SF3">
    <property type="entry name" value="SLR2126 PROTEIN"/>
    <property type="match status" value="1"/>
</dbReference>
<dbReference type="InterPro" id="IPR001173">
    <property type="entry name" value="Glyco_trans_2-like"/>
</dbReference>